<dbReference type="Proteomes" id="UP001055879">
    <property type="component" value="Linkage Group LG06"/>
</dbReference>
<accession>A0ACB9BEP2</accession>
<protein>
    <submittedName>
        <fullName evidence="1">Uncharacterized protein</fullName>
    </submittedName>
</protein>
<gene>
    <name evidence="1" type="ORF">L6452_21344</name>
</gene>
<comment type="caution">
    <text evidence="1">The sequence shown here is derived from an EMBL/GenBank/DDBJ whole genome shotgun (WGS) entry which is preliminary data.</text>
</comment>
<reference evidence="1 2" key="2">
    <citation type="journal article" date="2022" name="Mol. Ecol. Resour.">
        <title>The genomes of chicory, endive, great burdock and yacon provide insights into Asteraceae paleo-polyploidization history and plant inulin production.</title>
        <authorList>
            <person name="Fan W."/>
            <person name="Wang S."/>
            <person name="Wang H."/>
            <person name="Wang A."/>
            <person name="Jiang F."/>
            <person name="Liu H."/>
            <person name="Zhao H."/>
            <person name="Xu D."/>
            <person name="Zhang Y."/>
        </authorList>
    </citation>
    <scope>NUCLEOTIDE SEQUENCE [LARGE SCALE GENOMIC DNA]</scope>
    <source>
        <strain evidence="2">cv. Niubang</strain>
    </source>
</reference>
<organism evidence="1 2">
    <name type="scientific">Arctium lappa</name>
    <name type="common">Greater burdock</name>
    <name type="synonym">Lappa major</name>
    <dbReference type="NCBI Taxonomy" id="4217"/>
    <lineage>
        <taxon>Eukaryota</taxon>
        <taxon>Viridiplantae</taxon>
        <taxon>Streptophyta</taxon>
        <taxon>Embryophyta</taxon>
        <taxon>Tracheophyta</taxon>
        <taxon>Spermatophyta</taxon>
        <taxon>Magnoliopsida</taxon>
        <taxon>eudicotyledons</taxon>
        <taxon>Gunneridae</taxon>
        <taxon>Pentapetalae</taxon>
        <taxon>asterids</taxon>
        <taxon>campanulids</taxon>
        <taxon>Asterales</taxon>
        <taxon>Asteraceae</taxon>
        <taxon>Carduoideae</taxon>
        <taxon>Cardueae</taxon>
        <taxon>Arctiinae</taxon>
        <taxon>Arctium</taxon>
    </lineage>
</organism>
<dbReference type="EMBL" id="CM042052">
    <property type="protein sequence ID" value="KAI3720428.1"/>
    <property type="molecule type" value="Genomic_DNA"/>
</dbReference>
<reference evidence="2" key="1">
    <citation type="journal article" date="2022" name="Mol. Ecol. Resour.">
        <title>The genomes of chicory, endive, great burdock and yacon provide insights into Asteraceae palaeo-polyploidization history and plant inulin production.</title>
        <authorList>
            <person name="Fan W."/>
            <person name="Wang S."/>
            <person name="Wang H."/>
            <person name="Wang A."/>
            <person name="Jiang F."/>
            <person name="Liu H."/>
            <person name="Zhao H."/>
            <person name="Xu D."/>
            <person name="Zhang Y."/>
        </authorList>
    </citation>
    <scope>NUCLEOTIDE SEQUENCE [LARGE SCALE GENOMIC DNA]</scope>
    <source>
        <strain evidence="2">cv. Niubang</strain>
    </source>
</reference>
<evidence type="ECO:0000313" key="1">
    <source>
        <dbReference type="EMBL" id="KAI3720428.1"/>
    </source>
</evidence>
<proteinExistence type="predicted"/>
<name>A0ACB9BEP2_ARCLA</name>
<keyword evidence="2" id="KW-1185">Reference proteome</keyword>
<sequence length="986" mass="109869">MNIPVMMSGYNIKDLIQEAQSRWLRPGEVLFILKNYEENQLNHEPPQKPPSGSLFLFNKRVLRFFRKDGHSWRKKKNGKNVGEAHERLKVGNVEALNCYYAHGDQNPNFQRRSYWMLDSAMEHIVLVHYRDITIGKHSAGPTLGSSNIIQDSKSYAAPLILSADASEFGGPYNSISGPNSVEISPDFVTKSNGASSLNLTERIEEIDGSPGFQIDQALKRIEEQLSLDHSKDNGSFYSKNEHPIELGFTINEQSYSGSEGLQYGSDDYVSLQYPGLDKAQEQLSTPRDCATDHGRLHQYQQLTEDEFTIPSQQTLIWNDMQKYDGSAACDDLLENYVYPSDKNEVLSPRPRSDPVEEQGKYHSGDTGASNDSSILLSQEREDPTFPSYIPARNLYQSDPDLYSTVFDQGQTGTLLASGSSLTIAQEQKFTIRVISPEWGYATESTKVLIVGSFTCDPSNRAWICMFGDTEVPVEIIQEGVICCQAPLHSPGKVTICITSGNREACSEVREFEYRDKQSMYVDTNLTENESSRSSEELLLLVRFVQMLLSDQVGQNGKSVGIDLLESSMAGEDSWAQVIETLTDGSLASPRTSDWLLEELLKDKLQWWLSSKLQDTNALPALSKREQGIIHMVSGLGFVWALTPILKSGVGINYRDVNGWTALHWAARFGREKMVAELIASGAYAGAVTDPSQQDPTGKTPASIAARYGHKGLAGYLSEVALTSHLSSLTLQESELSKCSADVEAEITVNSISNSNLDVNEDHLSLKDFLAAVRNAAQAASRIQAAFRAHSFKKRKQEAAAYARGDGYEILPSDIEGLSAASKLAFGSARDHKAALSIQKKYRGWKSRKDFLAFRQKVVKIQAHVRGHQARKNYETICWAVGIVEKIVLRWYRKGVGLRGFHLDPIDDNGDEDIIKVFRKQKVDVALSEAVSRVLSMVNSLPARQQYRRMLQKYRQAKAERGSLESEGASASQGMETDDLYDEWLIS</sequence>
<evidence type="ECO:0000313" key="2">
    <source>
        <dbReference type="Proteomes" id="UP001055879"/>
    </source>
</evidence>